<dbReference type="EMBL" id="FQYW01000009">
    <property type="protein sequence ID" value="SHI65304.1"/>
    <property type="molecule type" value="Genomic_DNA"/>
</dbReference>
<dbReference type="RefSeq" id="WP_080325692.1">
    <property type="nucleotide sequence ID" value="NZ_FQYW01000009.1"/>
</dbReference>
<dbReference type="OrthoDB" id="1665833at2"/>
<evidence type="ECO:0000313" key="2">
    <source>
        <dbReference type="EMBL" id="SHI65304.1"/>
    </source>
</evidence>
<reference evidence="2 3" key="1">
    <citation type="submission" date="2016-11" db="EMBL/GenBank/DDBJ databases">
        <authorList>
            <person name="Jaros S."/>
            <person name="Januszkiewicz K."/>
            <person name="Wedrychowicz H."/>
        </authorList>
    </citation>
    <scope>NUCLEOTIDE SEQUENCE [LARGE SCALE GENOMIC DNA]</scope>
    <source>
        <strain evidence="2 3">DSM 3074</strain>
    </source>
</reference>
<name>A0A1M6CWV3_9FIRM</name>
<evidence type="ECO:0000313" key="3">
    <source>
        <dbReference type="Proteomes" id="UP000191240"/>
    </source>
</evidence>
<organism evidence="2 3">
    <name type="scientific">Anaerovibrio lipolyticus DSM 3074</name>
    <dbReference type="NCBI Taxonomy" id="1120997"/>
    <lineage>
        <taxon>Bacteria</taxon>
        <taxon>Bacillati</taxon>
        <taxon>Bacillota</taxon>
        <taxon>Negativicutes</taxon>
        <taxon>Selenomonadales</taxon>
        <taxon>Selenomonadaceae</taxon>
        <taxon>Anaerovibrio</taxon>
    </lineage>
</organism>
<dbReference type="AlphaFoldDB" id="A0A1M6CWV3"/>
<sequence length="167" mass="19009">MSKSPSKFFMGIGIMLILLGGFGWGFTYVFDHRPADNLSGYCDIDFQTGVDINGKINTANLTIQDYRYSSANLLAAMTMICDDDTYTMEAAVRQTPPSYSVAFYNDKTTLKNTNKLFVEFPPEAFDSMRRAEVITIQFAYDNGDKVSLPLSEPDMEYWKEHLKDQRK</sequence>
<keyword evidence="1" id="KW-0812">Transmembrane</keyword>
<gene>
    <name evidence="2" type="ORF">SAMN02745671_01253</name>
</gene>
<proteinExistence type="predicted"/>
<evidence type="ECO:0000256" key="1">
    <source>
        <dbReference type="SAM" id="Phobius"/>
    </source>
</evidence>
<dbReference type="Proteomes" id="UP000191240">
    <property type="component" value="Unassembled WGS sequence"/>
</dbReference>
<feature type="transmembrane region" description="Helical" evidence="1">
    <location>
        <begin position="12"/>
        <end position="30"/>
    </location>
</feature>
<accession>A0A1M6CWV3</accession>
<keyword evidence="1" id="KW-1133">Transmembrane helix</keyword>
<keyword evidence="1" id="KW-0472">Membrane</keyword>
<protein>
    <submittedName>
        <fullName evidence="2">Uncharacterized protein</fullName>
    </submittedName>
</protein>